<proteinExistence type="predicted"/>
<name>A0A840MU21_9PROT</name>
<keyword evidence="3" id="KW-1185">Reference proteome</keyword>
<evidence type="ECO:0000313" key="2">
    <source>
        <dbReference type="EMBL" id="MBB5019803.1"/>
    </source>
</evidence>
<dbReference type="Pfam" id="PF16074">
    <property type="entry name" value="PilW"/>
    <property type="match status" value="1"/>
</dbReference>
<dbReference type="RefSeq" id="WP_184041212.1">
    <property type="nucleotide sequence ID" value="NZ_JACHHY010000020.1"/>
</dbReference>
<reference evidence="2 3" key="1">
    <citation type="submission" date="2020-08" db="EMBL/GenBank/DDBJ databases">
        <title>Genomic Encyclopedia of Type Strains, Phase IV (KMG-IV): sequencing the most valuable type-strain genomes for metagenomic binning, comparative biology and taxonomic classification.</title>
        <authorList>
            <person name="Goeker M."/>
        </authorList>
    </citation>
    <scope>NUCLEOTIDE SEQUENCE [LARGE SCALE GENOMIC DNA]</scope>
    <source>
        <strain evidence="2 3">DSM 27165</strain>
    </source>
</reference>
<accession>A0A840MU21</accession>
<evidence type="ECO:0000313" key="3">
    <source>
        <dbReference type="Proteomes" id="UP000575898"/>
    </source>
</evidence>
<dbReference type="InterPro" id="IPR032092">
    <property type="entry name" value="PilW"/>
</dbReference>
<protein>
    <submittedName>
        <fullName evidence="2">Type IV pilus assembly protein PilW</fullName>
    </submittedName>
</protein>
<sequence length="371" mass="39963">MSNLIQSTIPSKQHGFGLMEVLIALILGLLTTLVISQVTGAFEGQKRSTMSGGDAQTTGATALYFIERDMRNAGYGFAIPAVMGCDIKGNYNGTAFNWKLAPVQITDGSATGSSSLDELTIFGSSRAEFSLPMTAKGEVVPNGLVKVDSAFGVTNNDLLVVWGAARPNCTLIQATKVCDSNAIAKDAACKTLPANPSGKPDFHIFQDTASKWNASVSQAFPAGNFLRGAVLFNLGSIQRITYKVNNSSLLRSEYDSSTNTNVDRVIMDHVVNLQARYGFDTNGDGVIDNWSVSTPSSAAIWQTLGAIRIVVVARSNQYEQKVVTGMAPLSPWPTWSDGAAIDVNFDADAEHYRYRTFETVIPLRNRIWGLP</sequence>
<dbReference type="GO" id="GO:0043683">
    <property type="term" value="P:type IV pilus assembly"/>
    <property type="evidence" value="ECO:0007669"/>
    <property type="project" value="InterPro"/>
</dbReference>
<dbReference type="AlphaFoldDB" id="A0A840MU21"/>
<evidence type="ECO:0000256" key="1">
    <source>
        <dbReference type="SAM" id="Phobius"/>
    </source>
</evidence>
<feature type="transmembrane region" description="Helical" evidence="1">
    <location>
        <begin position="21"/>
        <end position="42"/>
    </location>
</feature>
<keyword evidence="1" id="KW-0472">Membrane</keyword>
<dbReference type="EMBL" id="JACHHY010000020">
    <property type="protein sequence ID" value="MBB5019803.1"/>
    <property type="molecule type" value="Genomic_DNA"/>
</dbReference>
<dbReference type="Proteomes" id="UP000575898">
    <property type="component" value="Unassembled WGS sequence"/>
</dbReference>
<comment type="caution">
    <text evidence="2">The sequence shown here is derived from an EMBL/GenBank/DDBJ whole genome shotgun (WGS) entry which is preliminary data.</text>
</comment>
<gene>
    <name evidence="2" type="ORF">HNQ59_003111</name>
</gene>
<keyword evidence="1" id="KW-1133">Transmembrane helix</keyword>
<organism evidence="2 3">
    <name type="scientific">Chitinivorax tropicus</name>
    <dbReference type="NCBI Taxonomy" id="714531"/>
    <lineage>
        <taxon>Bacteria</taxon>
        <taxon>Pseudomonadati</taxon>
        <taxon>Pseudomonadota</taxon>
        <taxon>Betaproteobacteria</taxon>
        <taxon>Chitinivorax</taxon>
    </lineage>
</organism>
<keyword evidence="1" id="KW-0812">Transmembrane</keyword>